<dbReference type="InterPro" id="IPR044844">
    <property type="entry name" value="Trans_IPPS_euk-type"/>
</dbReference>
<proteinExistence type="predicted"/>
<sequence length="350" mass="39436">MTDTHVESARTEPTPLSWCHDVVPTVSRSFAVTVRLLDAPMDDYICVGYLLCRVPDTVEDARHIPSDEKVRLLRTYDAALDPSDPTTVEAFLDAVEPWIPADVDDDWTVVRETKRVVSAFDAFDADVRGAMRPPIRELVCGMARFVEESAQGVGLRIDTQEDLDRYCDVVAGTVGHLVTNLVAFDSDPETERYLRERAEGFGRLLQLVNVVKDVHADYHEEDNVYVPREWLADDVPQDRLLADEHRAGTRRALQRVIGHARSFRVDAHEYLERCARTAQLSLPPFGLPYLLALATLRELEGDLDAVLSGATVKVSREEVHELTAVLTAAPFDHTLLDELERSVQRNRRPE</sequence>
<gene>
    <name evidence="1" type="ORF">ACFPYI_18185</name>
</gene>
<evidence type="ECO:0000313" key="1">
    <source>
        <dbReference type="EMBL" id="MFC5973263.1"/>
    </source>
</evidence>
<evidence type="ECO:0000313" key="2">
    <source>
        <dbReference type="Proteomes" id="UP001596099"/>
    </source>
</evidence>
<dbReference type="Gene3D" id="1.10.600.10">
    <property type="entry name" value="Farnesyl Diphosphate Synthase"/>
    <property type="match status" value="1"/>
</dbReference>
<dbReference type="InterPro" id="IPR008949">
    <property type="entry name" value="Isoprenoid_synthase_dom_sf"/>
</dbReference>
<dbReference type="EMBL" id="JBHSQH010000001">
    <property type="protein sequence ID" value="MFC5973263.1"/>
    <property type="molecule type" value="Genomic_DNA"/>
</dbReference>
<dbReference type="PANTHER" id="PTHR11626:SF2">
    <property type="entry name" value="SQUALENE SYNTHASE"/>
    <property type="match status" value="1"/>
</dbReference>
<dbReference type="SUPFAM" id="SSF48576">
    <property type="entry name" value="Terpenoid synthases"/>
    <property type="match status" value="1"/>
</dbReference>
<reference evidence="1 2" key="1">
    <citation type="journal article" date="2019" name="Int. J. Syst. Evol. Microbiol.">
        <title>The Global Catalogue of Microorganisms (GCM) 10K type strain sequencing project: providing services to taxonomists for standard genome sequencing and annotation.</title>
        <authorList>
            <consortium name="The Broad Institute Genomics Platform"/>
            <consortium name="The Broad Institute Genome Sequencing Center for Infectious Disease"/>
            <person name="Wu L."/>
            <person name="Ma J."/>
        </authorList>
    </citation>
    <scope>NUCLEOTIDE SEQUENCE [LARGE SCALE GENOMIC DNA]</scope>
    <source>
        <strain evidence="1 2">CGMCC 1.12543</strain>
    </source>
</reference>
<organism evidence="1 2">
    <name type="scientific">Halomarina salina</name>
    <dbReference type="NCBI Taxonomy" id="1872699"/>
    <lineage>
        <taxon>Archaea</taxon>
        <taxon>Methanobacteriati</taxon>
        <taxon>Methanobacteriota</taxon>
        <taxon>Stenosarchaea group</taxon>
        <taxon>Halobacteria</taxon>
        <taxon>Halobacteriales</taxon>
        <taxon>Natronomonadaceae</taxon>
        <taxon>Halomarina</taxon>
    </lineage>
</organism>
<dbReference type="RefSeq" id="WP_247417588.1">
    <property type="nucleotide sequence ID" value="NZ_JALLGW010000001.1"/>
</dbReference>
<dbReference type="PANTHER" id="PTHR11626">
    <property type="entry name" value="FARNESYL-DIPHOSPHATE FARNESYLTRANSFERASE"/>
    <property type="match status" value="1"/>
</dbReference>
<dbReference type="AlphaFoldDB" id="A0ABD5RRU9"/>
<protein>
    <submittedName>
        <fullName evidence="1">Phytoene/squalene synthase family protein</fullName>
        <ecNumber evidence="1">2.5.1.-</ecNumber>
    </submittedName>
</protein>
<name>A0ABD5RRU9_9EURY</name>
<accession>A0ABD5RRU9</accession>
<dbReference type="Proteomes" id="UP001596099">
    <property type="component" value="Unassembled WGS sequence"/>
</dbReference>
<dbReference type="GO" id="GO:0016740">
    <property type="term" value="F:transferase activity"/>
    <property type="evidence" value="ECO:0007669"/>
    <property type="project" value="UniProtKB-KW"/>
</dbReference>
<keyword evidence="1" id="KW-0808">Transferase</keyword>
<dbReference type="Pfam" id="PF00494">
    <property type="entry name" value="SQS_PSY"/>
    <property type="match status" value="1"/>
</dbReference>
<dbReference type="InterPro" id="IPR002060">
    <property type="entry name" value="Squ/phyt_synthse"/>
</dbReference>
<keyword evidence="2" id="KW-1185">Reference proteome</keyword>
<dbReference type="EC" id="2.5.1.-" evidence="1"/>
<dbReference type="SFLD" id="SFLDS00005">
    <property type="entry name" value="Isoprenoid_Synthase_Type_I"/>
    <property type="match status" value="1"/>
</dbReference>
<comment type="caution">
    <text evidence="1">The sequence shown here is derived from an EMBL/GenBank/DDBJ whole genome shotgun (WGS) entry which is preliminary data.</text>
</comment>
<dbReference type="SFLD" id="SFLDG01018">
    <property type="entry name" value="Squalene/Phytoene_Synthase_Lik"/>
    <property type="match status" value="1"/>
</dbReference>